<dbReference type="GO" id="GO:0004620">
    <property type="term" value="F:phospholipase activity"/>
    <property type="evidence" value="ECO:0000318"/>
    <property type="project" value="GO_Central"/>
</dbReference>
<protein>
    <submittedName>
        <fullName evidence="1">Uncharacterized protein</fullName>
    </submittedName>
</protein>
<dbReference type="GO" id="GO:0030149">
    <property type="term" value="P:sphingolipid catabolic process"/>
    <property type="evidence" value="ECO:0000318"/>
    <property type="project" value="GO_Central"/>
</dbReference>
<dbReference type="KEGG" id="cre:CHLRE_03g170950v5"/>
<dbReference type="SUPFAM" id="SSF48403">
    <property type="entry name" value="Ankyrin repeat"/>
    <property type="match status" value="1"/>
</dbReference>
<dbReference type="Proteomes" id="UP000006906">
    <property type="component" value="Chromosome 3"/>
</dbReference>
<reference evidence="1 2" key="1">
    <citation type="journal article" date="2007" name="Science">
        <title>The Chlamydomonas genome reveals the evolution of key animal and plant functions.</title>
        <authorList>
            <person name="Merchant S.S."/>
            <person name="Prochnik S.E."/>
            <person name="Vallon O."/>
            <person name="Harris E.H."/>
            <person name="Karpowicz S.J."/>
            <person name="Witman G.B."/>
            <person name="Terry A."/>
            <person name="Salamov A."/>
            <person name="Fritz-Laylin L.K."/>
            <person name="Marechal-Drouard L."/>
            <person name="Marshall W.F."/>
            <person name="Qu L.H."/>
            <person name="Nelson D.R."/>
            <person name="Sanderfoot A.A."/>
            <person name="Spalding M.H."/>
            <person name="Kapitonov V.V."/>
            <person name="Ren Q."/>
            <person name="Ferris P."/>
            <person name="Lindquist E."/>
            <person name="Shapiro H."/>
            <person name="Lucas S.M."/>
            <person name="Grimwood J."/>
            <person name="Schmutz J."/>
            <person name="Cardol P."/>
            <person name="Cerutti H."/>
            <person name="Chanfreau G."/>
            <person name="Chen C.L."/>
            <person name="Cognat V."/>
            <person name="Croft M.T."/>
            <person name="Dent R."/>
            <person name="Dutcher S."/>
            <person name="Fernandez E."/>
            <person name="Fukuzawa H."/>
            <person name="Gonzalez-Ballester D."/>
            <person name="Gonzalez-Halphen D."/>
            <person name="Hallmann A."/>
            <person name="Hanikenne M."/>
            <person name="Hippler M."/>
            <person name="Inwood W."/>
            <person name="Jabbari K."/>
            <person name="Kalanon M."/>
            <person name="Kuras R."/>
            <person name="Lefebvre P.A."/>
            <person name="Lemaire S.D."/>
            <person name="Lobanov A.V."/>
            <person name="Lohr M."/>
            <person name="Manuell A."/>
            <person name="Meier I."/>
            <person name="Mets L."/>
            <person name="Mittag M."/>
            <person name="Mittelmeier T."/>
            <person name="Moroney J.V."/>
            <person name="Moseley J."/>
            <person name="Napoli C."/>
            <person name="Nedelcu A.M."/>
            <person name="Niyogi K."/>
            <person name="Novoselov S.V."/>
            <person name="Paulsen I.T."/>
            <person name="Pazour G."/>
            <person name="Purton S."/>
            <person name="Ral J.P."/>
            <person name="Riano-Pachon D.M."/>
            <person name="Riekhof W."/>
            <person name="Rymarquis L."/>
            <person name="Schroda M."/>
            <person name="Stern D."/>
            <person name="Umen J."/>
            <person name="Willows R."/>
            <person name="Wilson N."/>
            <person name="Zimmer S.L."/>
            <person name="Allmer J."/>
            <person name="Balk J."/>
            <person name="Bisova K."/>
            <person name="Chen C.J."/>
            <person name="Elias M."/>
            <person name="Gendler K."/>
            <person name="Hauser C."/>
            <person name="Lamb M.R."/>
            <person name="Ledford H."/>
            <person name="Long J.C."/>
            <person name="Minagawa J."/>
            <person name="Page M.D."/>
            <person name="Pan J."/>
            <person name="Pootakham W."/>
            <person name="Roje S."/>
            <person name="Rose A."/>
            <person name="Stahlberg E."/>
            <person name="Terauchi A.M."/>
            <person name="Yang P."/>
            <person name="Ball S."/>
            <person name="Bowler C."/>
            <person name="Dieckmann C.L."/>
            <person name="Gladyshev V.N."/>
            <person name="Green P."/>
            <person name="Jorgensen R."/>
            <person name="Mayfield S."/>
            <person name="Mueller-Roeber B."/>
            <person name="Rajamani S."/>
            <person name="Sayre R.T."/>
            <person name="Brokstein P."/>
            <person name="Dubchak I."/>
            <person name="Goodstein D."/>
            <person name="Hornick L."/>
            <person name="Huang Y.W."/>
            <person name="Jhaveri J."/>
            <person name="Luo Y."/>
            <person name="Martinez D."/>
            <person name="Ngau W.C."/>
            <person name="Otillar B."/>
            <person name="Poliakov A."/>
            <person name="Porter A."/>
            <person name="Szajkowski L."/>
            <person name="Werner G."/>
            <person name="Zhou K."/>
            <person name="Grigoriev I.V."/>
            <person name="Rokhsar D.S."/>
            <person name="Grossman A.R."/>
        </authorList>
    </citation>
    <scope>NUCLEOTIDE SEQUENCE [LARGE SCALE GENOMIC DNA]</scope>
    <source>
        <strain evidence="2">CC-503</strain>
    </source>
</reference>
<dbReference type="AlphaFoldDB" id="A0A2K3DX33"/>
<dbReference type="ExpressionAtlas" id="A0A2K3DX33">
    <property type="expression patterns" value="baseline"/>
</dbReference>
<dbReference type="GO" id="GO:0016020">
    <property type="term" value="C:membrane"/>
    <property type="evidence" value="ECO:0000318"/>
    <property type="project" value="GO_Central"/>
</dbReference>
<dbReference type="GO" id="GO:0071944">
    <property type="term" value="C:cell periphery"/>
    <property type="evidence" value="ECO:0000318"/>
    <property type="project" value="GO_Central"/>
</dbReference>
<evidence type="ECO:0000313" key="2">
    <source>
        <dbReference type="Proteomes" id="UP000006906"/>
    </source>
</evidence>
<dbReference type="GeneID" id="5728936"/>
<accession>A0A2K3DX33</accession>
<gene>
    <name evidence="1" type="ORF">CHLRE_03g170950v5</name>
</gene>
<dbReference type="OrthoDB" id="63514at2759"/>
<dbReference type="InterPro" id="IPR036770">
    <property type="entry name" value="Ankyrin_rpt-contain_sf"/>
</dbReference>
<proteinExistence type="predicted"/>
<dbReference type="GO" id="GO:0046513">
    <property type="term" value="P:ceramide biosynthetic process"/>
    <property type="evidence" value="ECO:0000318"/>
    <property type="project" value="GO_Central"/>
</dbReference>
<dbReference type="Gene3D" id="1.25.40.20">
    <property type="entry name" value="Ankyrin repeat-containing domain"/>
    <property type="match status" value="1"/>
</dbReference>
<sequence length="672" mass="71784">MSNWKRLTPELISEIAARTPENDVCTSLKLVDSETAAVLRERYRTVTLGPKPEDDDVDKSSAHKPWPGPAFVAHWGRPEPWRALTLRQRQRLLCLAANSGHVASLDAALANSGTALLWEVLAAAAASGSAAACARLLHGGCSFGVRALVSAARSGDLQVLQLLLDRACAGSNSRQAALMVAASGAGAGGHDHMFEWLQRDQGYSPGVRDVEEAARHGHVELFERLLPPLLERHAPPVEVQEGGGEDPAAEAQVPPYERRRRGVRWQLLAAVARGCPLEVLQRHYDALWGWQRRRAAAPTAELGNEFEGTDVGRDFAASALLSSAVGSSVDWAAKLGFLLSRWGVRVTGQLLREERGNGLSLDGTSQQPDYLHRLRHMYAAVPGCAAAINRQAAQCAAARGRADALVYLLDECGLRLTADDEGIERGVGDMFGGDAALCHTAVLQALQARGWVFTAAHAARAAVRSWRGDALLWLAGEEGAVPGAGGSAAQERVWWCAAFTAAAQRGAGVRLLEALRGRGAPVDLAAVAVGGSEEGLEWAAAQLRTERDEPLQPLSPDQAMQVFNAGNTAALGWLRARGLLPQEGWLPSIQDVCLRLRAYTFWKLQLVLQLGNAAADQAVGQLGDAQAAAAGVALQEVTQAALKDIDRTGGVLVLFDAPAVEHQYSWLARQLL</sequence>
<dbReference type="GO" id="GO:0005783">
    <property type="term" value="C:endoplasmic reticulum"/>
    <property type="evidence" value="ECO:0000318"/>
    <property type="project" value="GO_Central"/>
</dbReference>
<evidence type="ECO:0000313" key="1">
    <source>
        <dbReference type="EMBL" id="PNW85083.1"/>
    </source>
</evidence>
<dbReference type="PaxDb" id="3055-EDP05996"/>
<dbReference type="EMBL" id="CM008964">
    <property type="protein sequence ID" value="PNW85083.1"/>
    <property type="molecule type" value="Genomic_DNA"/>
</dbReference>
<name>A0A2K3DX33_CHLRE</name>
<dbReference type="InParanoid" id="A0A2K3DX33"/>
<dbReference type="PANTHER" id="PTHR12393:SF6">
    <property type="entry name" value="SPHINGOMYELIN PHOSPHODIESTERASE 2"/>
    <property type="match status" value="1"/>
</dbReference>
<dbReference type="RefSeq" id="XP_042926004.1">
    <property type="nucleotide sequence ID" value="XM_043060875.1"/>
</dbReference>
<dbReference type="Gramene" id="PNW85083">
    <property type="protein sequence ID" value="PNW85083"/>
    <property type="gene ID" value="CHLRE_03g170950v5"/>
</dbReference>
<organism evidence="1 2">
    <name type="scientific">Chlamydomonas reinhardtii</name>
    <name type="common">Chlamydomonas smithii</name>
    <dbReference type="NCBI Taxonomy" id="3055"/>
    <lineage>
        <taxon>Eukaryota</taxon>
        <taxon>Viridiplantae</taxon>
        <taxon>Chlorophyta</taxon>
        <taxon>core chlorophytes</taxon>
        <taxon>Chlorophyceae</taxon>
        <taxon>CS clade</taxon>
        <taxon>Chlamydomonadales</taxon>
        <taxon>Chlamydomonadaceae</taxon>
        <taxon>Chlamydomonas</taxon>
    </lineage>
</organism>
<dbReference type="PANTHER" id="PTHR12393">
    <property type="entry name" value="SPHINGOMYELIN PHOSPHODIESTERASE RELATED"/>
    <property type="match status" value="1"/>
</dbReference>
<keyword evidence="2" id="KW-1185">Reference proteome</keyword>